<name>A0A1Q9DCB0_SYMMI</name>
<dbReference type="Pfam" id="PF24681">
    <property type="entry name" value="Kelch_KLHDC2_KLHL20_DRC7"/>
    <property type="match status" value="1"/>
</dbReference>
<dbReference type="Gene3D" id="1.50.40.10">
    <property type="entry name" value="Mitochondrial carrier domain"/>
    <property type="match status" value="1"/>
</dbReference>
<evidence type="ECO:0000256" key="3">
    <source>
        <dbReference type="ARBA" id="ARBA00022692"/>
    </source>
</evidence>
<feature type="repeat" description="Solcar" evidence="6">
    <location>
        <begin position="484"/>
        <end position="566"/>
    </location>
</feature>
<evidence type="ECO:0000313" key="8">
    <source>
        <dbReference type="EMBL" id="OLP92787.1"/>
    </source>
</evidence>
<dbReference type="InterPro" id="IPR018108">
    <property type="entry name" value="MCP_transmembrane"/>
</dbReference>
<dbReference type="EMBL" id="LSRX01000607">
    <property type="protein sequence ID" value="OLP92787.1"/>
    <property type="molecule type" value="Genomic_DNA"/>
</dbReference>
<feature type="compositionally biased region" description="Basic and acidic residues" evidence="7">
    <location>
        <begin position="683"/>
        <end position="693"/>
    </location>
</feature>
<dbReference type="SUPFAM" id="SSF117281">
    <property type="entry name" value="Kelch motif"/>
    <property type="match status" value="1"/>
</dbReference>
<keyword evidence="4" id="KW-0677">Repeat</keyword>
<dbReference type="Gene3D" id="2.120.10.80">
    <property type="entry name" value="Kelch-type beta propeller"/>
    <property type="match status" value="1"/>
</dbReference>
<keyword evidence="3 6" id="KW-0812">Transmembrane</keyword>
<evidence type="ECO:0000256" key="6">
    <source>
        <dbReference type="PROSITE-ProRule" id="PRU00282"/>
    </source>
</evidence>
<sequence>MLADSELRGLKEQFWVGYKLWFPAEVQPSDAVVSGVSRELFGRRLCIFDVWKVRSLQFQLGMPHKKRKRWLADGLYTDEPEMDEVTSRDVDTYLQYLQKLHMLMIAYALNGRTLEAVMREVMELRDAHWYVSGRRGAPTLNAKPTAKTMKDGATLCADFQKGTCSPCSNGAHRCAVVLRGPATGDAVLGEQDCGWRVLGQPVARIASVGLRSRCVITQSSGIMVAKVSSARTPTKWFCVQLFVRPSMCRQRCAIYLPMKPTFCWGQTNGREEERIGQTLIIAPCLKPSRCAVWLPGGIAAVVDQLTRFTEAVVGCRLTCTMVYFDDAHVTDLSSAKGEAADDGHLWCFRGGLGFRPSDCGFGFGLGCSPSCDKQKPRTPLPAGTASKLHKILNFLEQGIYGRVGTGGLHALKERQHESSRELTRAIRTAFETVRAILRLKPRREVEILPSPSFGSWLRVTSRGVWYIDNVAALMALIRGRSDSPDLERLTERDQRKGAVMQLTTLPLQNHSTRMQTQSERRSNWATALSMYKEDGLKAFYKGLLPCLLLSVNASIQDTIYDTIKNAWLRRTNRKNAGAGSIRIGLTAGQAFWLGLGSKLIASTVCYPLTRVKQMCQAQTKRSKHRQECQKGDVAAAPLNMFEMAMKVYRADGLRGFVYGIEGQVFNARLQQEARLGREFVGPDPERMREDETKGSPPSPRKNPAAVWDPDTSKMYIFGGDEGVALNDLHCYDSGDNSWQELLPSGAVPSKRSAHAAVWDPNEKKIYVFGGGDGTVTMNDLHSYNSQSNTWTQLSPSGTPPSARRSMAADWSPSQRRMYVIGGRISWGHSSSNYRNDVHFYDSQANLWQEVSPSGSLPSSRAFFRGFWVSGQSRMYVVGGMQSDRARLSDVYELTISSPLPTTTGTWTVSTTVSTALFTDSWQQLSTSGVRIVAATFPKWICPLSASIIWYSMESG</sequence>
<dbReference type="PANTHER" id="PTHR46647">
    <property type="entry name" value="RAB9 EFFECTOR PROTEIN WITH KELCH MOTIFS"/>
    <property type="match status" value="1"/>
</dbReference>
<feature type="region of interest" description="Disordered" evidence="7">
    <location>
        <begin position="786"/>
        <end position="808"/>
    </location>
</feature>
<dbReference type="OrthoDB" id="428293at2759"/>
<dbReference type="PROSITE" id="PS50920">
    <property type="entry name" value="SOLCAR"/>
    <property type="match status" value="1"/>
</dbReference>
<evidence type="ECO:0000256" key="4">
    <source>
        <dbReference type="ARBA" id="ARBA00022737"/>
    </source>
</evidence>
<protein>
    <submittedName>
        <fullName evidence="8">Rab9 effector protein with kelch motifs</fullName>
    </submittedName>
</protein>
<evidence type="ECO:0000256" key="7">
    <source>
        <dbReference type="SAM" id="MobiDB-lite"/>
    </source>
</evidence>
<reference evidence="8 9" key="1">
    <citation type="submission" date="2016-02" db="EMBL/GenBank/DDBJ databases">
        <title>Genome analysis of coral dinoflagellate symbionts highlights evolutionary adaptations to a symbiotic lifestyle.</title>
        <authorList>
            <person name="Aranda M."/>
            <person name="Li Y."/>
            <person name="Liew Y.J."/>
            <person name="Baumgarten S."/>
            <person name="Simakov O."/>
            <person name="Wilson M."/>
            <person name="Piel J."/>
            <person name="Ashoor H."/>
            <person name="Bougouffa S."/>
            <person name="Bajic V.B."/>
            <person name="Ryu T."/>
            <person name="Ravasi T."/>
            <person name="Bayer T."/>
            <person name="Micklem G."/>
            <person name="Kim H."/>
            <person name="Bhak J."/>
            <person name="Lajeunesse T.C."/>
            <person name="Voolstra C.R."/>
        </authorList>
    </citation>
    <scope>NUCLEOTIDE SEQUENCE [LARGE SCALE GENOMIC DNA]</scope>
    <source>
        <strain evidence="8 9">CCMP2467</strain>
    </source>
</reference>
<dbReference type="SUPFAM" id="SSF103506">
    <property type="entry name" value="Mitochondrial carrier"/>
    <property type="match status" value="1"/>
</dbReference>
<accession>A0A1Q9DCB0</accession>
<gene>
    <name evidence="8" type="primary">RABEPK</name>
    <name evidence="8" type="ORF">AK812_SmicGene25358</name>
</gene>
<keyword evidence="2" id="KW-0880">Kelch repeat</keyword>
<evidence type="ECO:0000256" key="2">
    <source>
        <dbReference type="ARBA" id="ARBA00022441"/>
    </source>
</evidence>
<dbReference type="AlphaFoldDB" id="A0A1Q9DCB0"/>
<dbReference type="InterPro" id="IPR006652">
    <property type="entry name" value="Kelch_1"/>
</dbReference>
<feature type="compositionally biased region" description="Polar residues" evidence="7">
    <location>
        <begin position="786"/>
        <end position="796"/>
    </location>
</feature>
<dbReference type="InterPro" id="IPR023395">
    <property type="entry name" value="MCP_dom_sf"/>
</dbReference>
<comment type="subcellular location">
    <subcellularLocation>
        <location evidence="1">Membrane</location>
        <topology evidence="1">Multi-pass membrane protein</topology>
    </subcellularLocation>
</comment>
<feature type="region of interest" description="Disordered" evidence="7">
    <location>
        <begin position="677"/>
        <end position="707"/>
    </location>
</feature>
<dbReference type="InterPro" id="IPR015915">
    <property type="entry name" value="Kelch-typ_b-propeller"/>
</dbReference>
<keyword evidence="5 6" id="KW-0472">Membrane</keyword>
<organism evidence="8 9">
    <name type="scientific">Symbiodinium microadriaticum</name>
    <name type="common">Dinoflagellate</name>
    <name type="synonym">Zooxanthella microadriatica</name>
    <dbReference type="NCBI Taxonomy" id="2951"/>
    <lineage>
        <taxon>Eukaryota</taxon>
        <taxon>Sar</taxon>
        <taxon>Alveolata</taxon>
        <taxon>Dinophyceae</taxon>
        <taxon>Suessiales</taxon>
        <taxon>Symbiodiniaceae</taxon>
        <taxon>Symbiodinium</taxon>
    </lineage>
</organism>
<proteinExistence type="predicted"/>
<evidence type="ECO:0000313" key="9">
    <source>
        <dbReference type="Proteomes" id="UP000186817"/>
    </source>
</evidence>
<evidence type="ECO:0000256" key="1">
    <source>
        <dbReference type="ARBA" id="ARBA00004141"/>
    </source>
</evidence>
<dbReference type="Pfam" id="PF00153">
    <property type="entry name" value="Mito_carr"/>
    <property type="match status" value="2"/>
</dbReference>
<dbReference type="PANTHER" id="PTHR46647:SF1">
    <property type="entry name" value="RAB9 EFFECTOR PROTEIN WITH KELCH MOTIFS"/>
    <property type="match status" value="1"/>
</dbReference>
<evidence type="ECO:0000256" key="5">
    <source>
        <dbReference type="ARBA" id="ARBA00023136"/>
    </source>
</evidence>
<dbReference type="GO" id="GO:0016020">
    <property type="term" value="C:membrane"/>
    <property type="evidence" value="ECO:0007669"/>
    <property type="project" value="UniProtKB-SubCell"/>
</dbReference>
<dbReference type="SMART" id="SM00612">
    <property type="entry name" value="Kelch"/>
    <property type="match status" value="3"/>
</dbReference>
<comment type="caution">
    <text evidence="8">The sequence shown here is derived from an EMBL/GenBank/DDBJ whole genome shotgun (WGS) entry which is preliminary data.</text>
</comment>
<dbReference type="InterPro" id="IPR052124">
    <property type="entry name" value="Rab9_kelch_effector"/>
</dbReference>
<dbReference type="Proteomes" id="UP000186817">
    <property type="component" value="Unassembled WGS sequence"/>
</dbReference>
<keyword evidence="9" id="KW-1185">Reference proteome</keyword>